<protein>
    <submittedName>
        <fullName evidence="1">Uncharacterized protein</fullName>
    </submittedName>
</protein>
<dbReference type="RefSeq" id="WP_200271282.1">
    <property type="nucleotide sequence ID" value="NZ_JAENHN010000046.1"/>
</dbReference>
<gene>
    <name evidence="1" type="ORF">JHL18_16650</name>
</gene>
<accession>A0ABS1ES95</accession>
<dbReference type="Proteomes" id="UP000596739">
    <property type="component" value="Unassembled WGS sequence"/>
</dbReference>
<comment type="caution">
    <text evidence="1">The sequence shown here is derived from an EMBL/GenBank/DDBJ whole genome shotgun (WGS) entry which is preliminary data.</text>
</comment>
<evidence type="ECO:0000313" key="1">
    <source>
        <dbReference type="EMBL" id="MBK1812254.1"/>
    </source>
</evidence>
<proteinExistence type="predicted"/>
<name>A0ABS1ES95_9CLOT</name>
<evidence type="ECO:0000313" key="2">
    <source>
        <dbReference type="Proteomes" id="UP000596739"/>
    </source>
</evidence>
<dbReference type="EMBL" id="JAENHN010000046">
    <property type="protein sequence ID" value="MBK1812254.1"/>
    <property type="molecule type" value="Genomic_DNA"/>
</dbReference>
<organism evidence="1 2">
    <name type="scientific">Clostridium yunnanense</name>
    <dbReference type="NCBI Taxonomy" id="2800325"/>
    <lineage>
        <taxon>Bacteria</taxon>
        <taxon>Bacillati</taxon>
        <taxon>Bacillota</taxon>
        <taxon>Clostridia</taxon>
        <taxon>Eubacteriales</taxon>
        <taxon>Clostridiaceae</taxon>
        <taxon>Clostridium</taxon>
    </lineage>
</organism>
<reference evidence="2" key="1">
    <citation type="submission" date="2021-01" db="EMBL/GenBank/DDBJ databases">
        <title>Genome public.</title>
        <authorList>
            <person name="Liu C."/>
            <person name="Sun Q."/>
        </authorList>
    </citation>
    <scope>NUCLEOTIDE SEQUENCE [LARGE SCALE GENOMIC DNA]</scope>
    <source>
        <strain evidence="2">YIM B02505</strain>
    </source>
</reference>
<keyword evidence="2" id="KW-1185">Reference proteome</keyword>
<sequence>MKNTAVEYLIKNPLLHIGMIETIHRDTADILYAESDGVLIKEEKSNAYMLSVDNFDIGKELINTISRCNLILSHQEFMVDYIIDRFKLNKKLECFQAVYMDKSKLIISEELEIKQLDKSHIEVILEHYGKLSKDRLFWMF</sequence>